<reference evidence="4" key="1">
    <citation type="submission" date="2022-09" db="EMBL/GenBank/DDBJ databases">
        <title>Novosphingobium sp. Nov., a polycyclic aromatic hydrocarbon-degrading bacterium isolated form mangrove sediments in HongKong.</title>
        <authorList>
            <person name="Hu Z."/>
        </authorList>
    </citation>
    <scope>NUCLEOTIDE SEQUENCE</scope>
    <source>
        <strain evidence="4">HK4-1</strain>
    </source>
</reference>
<dbReference type="PIRSF" id="PIRSF006815">
    <property type="entry name" value="GcvPA"/>
    <property type="match status" value="1"/>
</dbReference>
<dbReference type="InterPro" id="IPR023010">
    <property type="entry name" value="GcvPA"/>
</dbReference>
<feature type="domain" description="Glycine cleavage system P-protein N-terminal" evidence="3">
    <location>
        <begin position="1"/>
        <end position="443"/>
    </location>
</feature>
<comment type="similarity">
    <text evidence="2">Belongs to the GcvP family. N-terminal subunit subfamily.</text>
</comment>
<dbReference type="Gene3D" id="3.90.1150.10">
    <property type="entry name" value="Aspartate Aminotransferase, domain 1"/>
    <property type="match status" value="1"/>
</dbReference>
<dbReference type="EMBL" id="JANZXA010000004">
    <property type="protein sequence ID" value="MCT2399424.1"/>
    <property type="molecule type" value="Genomic_DNA"/>
</dbReference>
<proteinExistence type="inferred from homology"/>
<evidence type="ECO:0000259" key="3">
    <source>
        <dbReference type="Pfam" id="PF02347"/>
    </source>
</evidence>
<sequence>MRYLPLTPADRTEMLARVGADSVDDLFVDVPEEARLSGPIEGLPMHASEMAVERHMTALAAKNLSAGSAPFFLGAGAYRHHVPASVDHLIQRGEFLTAYTPYQPEIAQGTLQVLFEFQTQVARLFGTDIANASMYDGSTACWEAILMAARVTRKGKAVLSGGLHPHYGEVVRTMARFTRDEIVSLGTELAAEPDDAAVIGAIDDATSCVVVQYPDVLGRIPDLAAIAEAAHARGALLVAVVTEPVALGLIEAPGALGADIVVGEGQSLGVGLQFGGPYLGLFGCREKFVRQMPGRLCGETVDAEGKRGFVLTLSTREQHIRREKATSNICTNSGLCALAFSIHLTLLGGEGLAQLAALNHARARAAFERLTRIPGVELLNSVYFNEATLILPRDAREVVQELAGRKVLGGVSLGRLFPVADGLGKGLLVAVTETTTDEDIETFATELESLLVGVPA</sequence>
<dbReference type="Pfam" id="PF02347">
    <property type="entry name" value="GDC-P"/>
    <property type="match status" value="1"/>
</dbReference>
<dbReference type="GO" id="GO:0004375">
    <property type="term" value="F:glycine dehydrogenase (decarboxylating) activity"/>
    <property type="evidence" value="ECO:0007669"/>
    <property type="project" value="UniProtKB-EC"/>
</dbReference>
<comment type="catalytic activity">
    <reaction evidence="2">
        <text>N(6)-[(R)-lipoyl]-L-lysyl-[glycine-cleavage complex H protein] + glycine + H(+) = N(6)-[(R)-S(8)-aminomethyldihydrolipoyl]-L-lysyl-[glycine-cleavage complex H protein] + CO2</text>
        <dbReference type="Rhea" id="RHEA:24304"/>
        <dbReference type="Rhea" id="RHEA-COMP:10494"/>
        <dbReference type="Rhea" id="RHEA-COMP:10495"/>
        <dbReference type="ChEBI" id="CHEBI:15378"/>
        <dbReference type="ChEBI" id="CHEBI:16526"/>
        <dbReference type="ChEBI" id="CHEBI:57305"/>
        <dbReference type="ChEBI" id="CHEBI:83099"/>
        <dbReference type="ChEBI" id="CHEBI:83143"/>
        <dbReference type="EC" id="1.4.4.2"/>
    </reaction>
</comment>
<dbReference type="Gene3D" id="3.40.640.10">
    <property type="entry name" value="Type I PLP-dependent aspartate aminotransferase-like (Major domain)"/>
    <property type="match status" value="1"/>
</dbReference>
<dbReference type="HAMAP" id="MF_00712">
    <property type="entry name" value="GcvPA"/>
    <property type="match status" value="1"/>
</dbReference>
<accession>A0ABT2I3N8</accession>
<evidence type="ECO:0000256" key="2">
    <source>
        <dbReference type="HAMAP-Rule" id="MF_00712"/>
    </source>
</evidence>
<comment type="subunit">
    <text evidence="2">The glycine cleavage system is composed of four proteins: P, T, L and H. In this organism, the P 'protein' is a heterodimer of two subunits.</text>
</comment>
<evidence type="ECO:0000313" key="5">
    <source>
        <dbReference type="Proteomes" id="UP001165583"/>
    </source>
</evidence>
<comment type="caution">
    <text evidence="4">The sequence shown here is derived from an EMBL/GenBank/DDBJ whole genome shotgun (WGS) entry which is preliminary data.</text>
</comment>
<keyword evidence="1 2" id="KW-0560">Oxidoreductase</keyword>
<name>A0ABT2I3N8_9SPHN</name>
<dbReference type="InterPro" id="IPR049315">
    <property type="entry name" value="GDC-P_N"/>
</dbReference>
<dbReference type="NCBIfam" id="NF001696">
    <property type="entry name" value="PRK00451.1"/>
    <property type="match status" value="1"/>
</dbReference>
<dbReference type="SUPFAM" id="SSF53383">
    <property type="entry name" value="PLP-dependent transferases"/>
    <property type="match status" value="1"/>
</dbReference>
<protein>
    <recommendedName>
        <fullName evidence="2">Probable glycine dehydrogenase (decarboxylating) subunit 1</fullName>
        <ecNumber evidence="2">1.4.4.2</ecNumber>
    </recommendedName>
    <alternativeName>
        <fullName evidence="2">Glycine cleavage system P-protein subunit 1</fullName>
    </alternativeName>
    <alternativeName>
        <fullName evidence="2">Glycine decarboxylase subunit 1</fullName>
    </alternativeName>
    <alternativeName>
        <fullName evidence="2">Glycine dehydrogenase (aminomethyl-transferring) subunit 1</fullName>
    </alternativeName>
</protein>
<dbReference type="InterPro" id="IPR015424">
    <property type="entry name" value="PyrdxlP-dep_Trfase"/>
</dbReference>
<dbReference type="RefSeq" id="WP_260045530.1">
    <property type="nucleotide sequence ID" value="NZ_JANZXA010000004.1"/>
</dbReference>
<evidence type="ECO:0000256" key="1">
    <source>
        <dbReference type="ARBA" id="ARBA00023002"/>
    </source>
</evidence>
<dbReference type="InterPro" id="IPR015421">
    <property type="entry name" value="PyrdxlP-dep_Trfase_major"/>
</dbReference>
<dbReference type="InterPro" id="IPR015422">
    <property type="entry name" value="PyrdxlP-dep_Trfase_small"/>
</dbReference>
<dbReference type="PANTHER" id="PTHR42806:SF1">
    <property type="entry name" value="GLYCINE DEHYDROGENASE (DECARBOXYLATING)"/>
    <property type="match status" value="1"/>
</dbReference>
<gene>
    <name evidence="2 4" type="primary">gcvPA</name>
    <name evidence="4" type="ORF">NZK81_07675</name>
</gene>
<dbReference type="PANTHER" id="PTHR42806">
    <property type="entry name" value="GLYCINE CLEAVAGE SYSTEM P-PROTEIN"/>
    <property type="match status" value="1"/>
</dbReference>
<dbReference type="EC" id="1.4.4.2" evidence="2"/>
<organism evidence="4 5">
    <name type="scientific">Novosphingobium mangrovi</name>
    <name type="common">ex Huang et al. 2023</name>
    <dbReference type="NCBI Taxonomy" id="2976432"/>
    <lineage>
        <taxon>Bacteria</taxon>
        <taxon>Pseudomonadati</taxon>
        <taxon>Pseudomonadota</taxon>
        <taxon>Alphaproteobacteria</taxon>
        <taxon>Sphingomonadales</taxon>
        <taxon>Sphingomonadaceae</taxon>
        <taxon>Novosphingobium</taxon>
    </lineage>
</organism>
<comment type="function">
    <text evidence="2">The glycine cleavage system catalyzes the degradation of glycine. The P protein binds the alpha-amino group of glycine through its pyridoxal phosphate cofactor; CO(2) is released and the remaining methylamine moiety is then transferred to the lipoamide cofactor of the H protein.</text>
</comment>
<evidence type="ECO:0000313" key="4">
    <source>
        <dbReference type="EMBL" id="MCT2399424.1"/>
    </source>
</evidence>
<dbReference type="Proteomes" id="UP001165583">
    <property type="component" value="Unassembled WGS sequence"/>
</dbReference>
<keyword evidence="5" id="KW-1185">Reference proteome</keyword>